<keyword evidence="5 6" id="KW-0472">Membrane</keyword>
<evidence type="ECO:0000313" key="8">
    <source>
        <dbReference type="Proteomes" id="UP000031386"/>
    </source>
</evidence>
<dbReference type="EMBL" id="CP009761">
    <property type="protein sequence ID" value="AIZ36736.1"/>
    <property type="molecule type" value="Genomic_DNA"/>
</dbReference>
<evidence type="ECO:0000256" key="4">
    <source>
        <dbReference type="ARBA" id="ARBA00022989"/>
    </source>
</evidence>
<keyword evidence="4 6" id="KW-1133">Transmembrane helix</keyword>
<feature type="transmembrane region" description="Helical" evidence="6">
    <location>
        <begin position="56"/>
        <end position="74"/>
    </location>
</feature>
<dbReference type="GO" id="GO:0005886">
    <property type="term" value="C:plasma membrane"/>
    <property type="evidence" value="ECO:0007669"/>
    <property type="project" value="UniProtKB-ARBA"/>
</dbReference>
<feature type="transmembrane region" description="Helical" evidence="6">
    <location>
        <begin position="123"/>
        <end position="140"/>
    </location>
</feature>
<dbReference type="Proteomes" id="UP000031386">
    <property type="component" value="Chromosome"/>
</dbReference>
<dbReference type="KEGG" id="pmic:NW74_05000"/>
<sequence>MGVIPNGVIKLDDRAKIILLLSTSICVFSTGKYIVVTAFTVILMLLSFLLGIGNKIFTAVLNYAFVSIIEYQLFPIMPEVLVANFNILIVTVIKLTPCYLAAQMLIQTTSIRMLMQALEKIKFPKALIIALVISMRYFPALKEERHHISDALKLRNIKGIKKIKFALMPLMVSASNTAEELSQAIIARGIDNPAKRTYEIQSSIQVIDVFVIGASFLAVLYLLIGNVLY</sequence>
<dbReference type="RefSeq" id="WP_004634388.1">
    <property type="nucleotide sequence ID" value="NZ_CP009761.1"/>
</dbReference>
<keyword evidence="8" id="KW-1185">Reference proteome</keyword>
<keyword evidence="3 6" id="KW-0812">Transmembrane</keyword>
<dbReference type="InterPro" id="IPR003339">
    <property type="entry name" value="ABC/ECF_trnsptr_transmembrane"/>
</dbReference>
<dbReference type="InterPro" id="IPR051611">
    <property type="entry name" value="ECF_transporter_component"/>
</dbReference>
<dbReference type="AlphaFoldDB" id="A0A0B4S2A9"/>
<evidence type="ECO:0000313" key="7">
    <source>
        <dbReference type="EMBL" id="AIZ36736.1"/>
    </source>
</evidence>
<protein>
    <submittedName>
        <fullName evidence="7">Cobalt transporter</fullName>
    </submittedName>
</protein>
<dbReference type="STRING" id="33033.NW74_05000"/>
<dbReference type="CDD" id="cd16914">
    <property type="entry name" value="EcfT"/>
    <property type="match status" value="1"/>
</dbReference>
<name>A0A0B4S2A9_9FIRM</name>
<reference evidence="7 8" key="1">
    <citation type="submission" date="2014-10" db="EMBL/GenBank/DDBJ databases">
        <title>Complete genome sequence of Parvimonas micra KCOM 1535 (= ChDC B708).</title>
        <authorList>
            <person name="Kook J.-K."/>
            <person name="Park S.-N."/>
            <person name="Lim Y.K."/>
            <person name="Roh H."/>
        </authorList>
    </citation>
    <scope>NUCLEOTIDE SEQUENCE [LARGE SCALE GENOMIC DNA]</scope>
    <source>
        <strain evidence="8">KCOM 1535 / ChDC B708</strain>
    </source>
</reference>
<dbReference type="PANTHER" id="PTHR34857">
    <property type="entry name" value="SLL0384 PROTEIN"/>
    <property type="match status" value="1"/>
</dbReference>
<feature type="transmembrane region" description="Helical" evidence="6">
    <location>
        <begin position="80"/>
        <end position="102"/>
    </location>
</feature>
<evidence type="ECO:0000256" key="1">
    <source>
        <dbReference type="ARBA" id="ARBA00004141"/>
    </source>
</evidence>
<keyword evidence="2" id="KW-1003">Cell membrane</keyword>
<evidence type="ECO:0000256" key="2">
    <source>
        <dbReference type="ARBA" id="ARBA00022475"/>
    </source>
</evidence>
<dbReference type="PANTHER" id="PTHR34857:SF2">
    <property type="entry name" value="SLL0384 PROTEIN"/>
    <property type="match status" value="1"/>
</dbReference>
<feature type="transmembrane region" description="Helical" evidence="6">
    <location>
        <begin position="204"/>
        <end position="224"/>
    </location>
</feature>
<dbReference type="Pfam" id="PF02361">
    <property type="entry name" value="CbiQ"/>
    <property type="match status" value="1"/>
</dbReference>
<proteinExistence type="predicted"/>
<evidence type="ECO:0000256" key="6">
    <source>
        <dbReference type="SAM" id="Phobius"/>
    </source>
</evidence>
<dbReference type="OrthoDB" id="3730291at2"/>
<accession>A0A0B4S2A9</accession>
<feature type="transmembrane region" description="Helical" evidence="6">
    <location>
        <begin position="17"/>
        <end position="49"/>
    </location>
</feature>
<organism evidence="7 8">
    <name type="scientific">Parvimonas micra</name>
    <dbReference type="NCBI Taxonomy" id="33033"/>
    <lineage>
        <taxon>Bacteria</taxon>
        <taxon>Bacillati</taxon>
        <taxon>Bacillota</taxon>
        <taxon>Tissierellia</taxon>
        <taxon>Tissierellales</taxon>
        <taxon>Peptoniphilaceae</taxon>
        <taxon>Parvimonas</taxon>
    </lineage>
</organism>
<comment type="subcellular location">
    <subcellularLocation>
        <location evidence="1">Membrane</location>
        <topology evidence="1">Multi-pass membrane protein</topology>
    </subcellularLocation>
</comment>
<gene>
    <name evidence="7" type="ORF">NW74_05000</name>
</gene>
<evidence type="ECO:0000256" key="5">
    <source>
        <dbReference type="ARBA" id="ARBA00023136"/>
    </source>
</evidence>
<evidence type="ECO:0000256" key="3">
    <source>
        <dbReference type="ARBA" id="ARBA00022692"/>
    </source>
</evidence>